<comment type="caution">
    <text evidence="1">The sequence shown here is derived from an EMBL/GenBank/DDBJ whole genome shotgun (WGS) entry which is preliminary data.</text>
</comment>
<evidence type="ECO:0000313" key="1">
    <source>
        <dbReference type="EMBL" id="KAL0574966.1"/>
    </source>
</evidence>
<gene>
    <name evidence="1" type="ORF">V5O48_006982</name>
</gene>
<proteinExistence type="predicted"/>
<evidence type="ECO:0000313" key="2">
    <source>
        <dbReference type="Proteomes" id="UP001465976"/>
    </source>
</evidence>
<sequence length="100" mass="10956">MPANFTATAVPTVPERLADLYKDVSPIGFSLPIFQLVESCVLHISVSMPRTPTPLQCYFSNTSSFLNIPPATPTAWLNSTQPKLSYTTTIRSPEQKKAGQ</sequence>
<accession>A0ABR3FIE9</accession>
<dbReference type="EMBL" id="JBAHYK010000347">
    <property type="protein sequence ID" value="KAL0574966.1"/>
    <property type="molecule type" value="Genomic_DNA"/>
</dbReference>
<name>A0ABR3FIE9_9AGAR</name>
<organism evidence="1 2">
    <name type="scientific">Marasmius crinis-equi</name>
    <dbReference type="NCBI Taxonomy" id="585013"/>
    <lineage>
        <taxon>Eukaryota</taxon>
        <taxon>Fungi</taxon>
        <taxon>Dikarya</taxon>
        <taxon>Basidiomycota</taxon>
        <taxon>Agaricomycotina</taxon>
        <taxon>Agaricomycetes</taxon>
        <taxon>Agaricomycetidae</taxon>
        <taxon>Agaricales</taxon>
        <taxon>Marasmiineae</taxon>
        <taxon>Marasmiaceae</taxon>
        <taxon>Marasmius</taxon>
    </lineage>
</organism>
<protein>
    <submittedName>
        <fullName evidence="1">Uncharacterized protein</fullName>
    </submittedName>
</protein>
<dbReference type="Proteomes" id="UP001465976">
    <property type="component" value="Unassembled WGS sequence"/>
</dbReference>
<reference evidence="1 2" key="1">
    <citation type="submission" date="2024-02" db="EMBL/GenBank/DDBJ databases">
        <title>A draft genome for the cacao thread blight pathogen Marasmius crinis-equi.</title>
        <authorList>
            <person name="Cohen S.P."/>
            <person name="Baruah I.K."/>
            <person name="Amoako-Attah I."/>
            <person name="Bukari Y."/>
            <person name="Meinhardt L.W."/>
            <person name="Bailey B.A."/>
        </authorList>
    </citation>
    <scope>NUCLEOTIDE SEQUENCE [LARGE SCALE GENOMIC DNA]</scope>
    <source>
        <strain evidence="1 2">GH-76</strain>
    </source>
</reference>
<keyword evidence="2" id="KW-1185">Reference proteome</keyword>